<dbReference type="STRING" id="991905.SL003B_3900"/>
<protein>
    <submittedName>
        <fullName evidence="2">Uncharacterized protein</fullName>
    </submittedName>
</protein>
<evidence type="ECO:0000313" key="2">
    <source>
        <dbReference type="EMBL" id="ADZ72320.1"/>
    </source>
</evidence>
<feature type="compositionally biased region" description="Basic and acidic residues" evidence="1">
    <location>
        <begin position="45"/>
        <end position="55"/>
    </location>
</feature>
<reference evidence="2 3" key="1">
    <citation type="journal article" date="2011" name="J. Bacteriol.">
        <title>Complete genome sequence of Polymorphum gilvum SL003B-26A1T, a crude oil-degrading bacterium from oil-polluted saline soil.</title>
        <authorList>
            <person name="Li S.G."/>
            <person name="Tang Y.Q."/>
            <person name="Nie Y."/>
            <person name="Cai M."/>
            <person name="Wu X.L."/>
        </authorList>
    </citation>
    <scope>NUCLEOTIDE SEQUENCE [LARGE SCALE GENOMIC DNA]</scope>
    <source>
        <strain evidence="3">LMG 25793 / CGMCC 1.9160 / SL003B-26A1</strain>
    </source>
</reference>
<dbReference type="Proteomes" id="UP000008130">
    <property type="component" value="Chromosome"/>
</dbReference>
<proteinExistence type="predicted"/>
<dbReference type="OrthoDB" id="10005819at2"/>
<dbReference type="HOGENOM" id="CLU_2480693_0_0_5"/>
<sequence>MVDDAGKPGRPTPGPSSPLRSRGFLSHGTPTVAPEDAPSRSRGIRSHDDVVREKPACAVPAPVSPAPKSRPPLKPAALTPPHRDGEV</sequence>
<feature type="compositionally biased region" description="Pro residues" evidence="1">
    <location>
        <begin position="62"/>
        <end position="74"/>
    </location>
</feature>
<evidence type="ECO:0000313" key="3">
    <source>
        <dbReference type="Proteomes" id="UP000008130"/>
    </source>
</evidence>
<dbReference type="AlphaFoldDB" id="F2J5F0"/>
<feature type="region of interest" description="Disordered" evidence="1">
    <location>
        <begin position="1"/>
        <end position="87"/>
    </location>
</feature>
<dbReference type="RefSeq" id="WP_013654629.1">
    <property type="nucleotide sequence ID" value="NC_015259.1"/>
</dbReference>
<dbReference type="KEGG" id="pgv:SL003B_3900"/>
<gene>
    <name evidence="2" type="ordered locus">SL003B_3900</name>
</gene>
<keyword evidence="3" id="KW-1185">Reference proteome</keyword>
<organism evidence="2 3">
    <name type="scientific">Polymorphum gilvum (strain LMG 25793 / CGMCC 1.9160 / SL003B-26A1)</name>
    <dbReference type="NCBI Taxonomy" id="991905"/>
    <lineage>
        <taxon>Bacteria</taxon>
        <taxon>Pseudomonadati</taxon>
        <taxon>Pseudomonadota</taxon>
        <taxon>Alphaproteobacteria</taxon>
        <taxon>Rhodobacterales</taxon>
        <taxon>Paracoccaceae</taxon>
        <taxon>Polymorphum</taxon>
    </lineage>
</organism>
<evidence type="ECO:0000256" key="1">
    <source>
        <dbReference type="SAM" id="MobiDB-lite"/>
    </source>
</evidence>
<accession>F2J5F0</accession>
<name>F2J5F0_POLGS</name>
<dbReference type="EMBL" id="CP002568">
    <property type="protein sequence ID" value="ADZ72320.1"/>
    <property type="molecule type" value="Genomic_DNA"/>
</dbReference>